<dbReference type="KEGG" id="vg:11294612"/>
<reference evidence="1 2" key="1">
    <citation type="journal article" date="2012" name="Gene">
        <title>Genome sequence of the phage clP1, which infects the beer spoilage bacterium Pediococcus damnosus.</title>
        <authorList>
            <person name="Kelly D."/>
            <person name="O'Sullivan O."/>
            <person name="Mills S."/>
            <person name="McAuliffe O."/>
            <person name="Ross R.P."/>
            <person name="Neve H."/>
            <person name="Coffey A."/>
        </authorList>
    </citation>
    <scope>NUCLEOTIDE SEQUENCE [LARGE SCALE GENOMIC DNA]</scope>
</reference>
<sequence length="270" mass="30576">MEQAEMIRKMRTFADSKANQKTNERATKATINHEKAALLAWWAAFVAAYPEYNRAIDMQYPDPELLSEIQAAAIEGNVRQRQVATNDELIAFAVAVYATRLGSKLVEQYRGYFTKVATQTVKKAQQLYPNASKGSATELVDGIINNVNWSDRIWNNMDTLQSDVRAIMKDALLTHKNPADVTREIAKRYNVADYQSRRLLRTESARMMAEETTRAAKESGYGRLKWVANTAACRICAPMDGRVFTYYEADGMIPRHPNCLCSWVGTDDEK</sequence>
<organism evidence="1 2">
    <name type="scientific">Pediococcus phage cIP1</name>
    <dbReference type="NCBI Taxonomy" id="2681621"/>
    <lineage>
        <taxon>Viruses</taxon>
        <taxon>Duplodnaviria</taxon>
        <taxon>Heunggongvirae</taxon>
        <taxon>Uroviricota</taxon>
        <taxon>Caudoviricetes</taxon>
        <taxon>Coetzeevirus</taxon>
        <taxon>Coetzeevirus cIP1</taxon>
    </lineage>
</organism>
<evidence type="ECO:0000313" key="1">
    <source>
        <dbReference type="EMBL" id="AER59766.1"/>
    </source>
</evidence>
<dbReference type="Proteomes" id="UP000005879">
    <property type="component" value="Segment"/>
</dbReference>
<keyword evidence="2" id="KW-1185">Reference proteome</keyword>
<dbReference type="RefSeq" id="YP_004934172.1">
    <property type="nucleotide sequence ID" value="NC_016161.1"/>
</dbReference>
<accession>G8FUZ0</accession>
<name>G8FUZ0_9CAUD</name>
<protein>
    <recommendedName>
        <fullName evidence="3">Phage head morphogenesis domain-containing protein</fullName>
    </recommendedName>
</protein>
<dbReference type="EMBL" id="JN051154">
    <property type="protein sequence ID" value="AER59766.1"/>
    <property type="molecule type" value="Genomic_DNA"/>
</dbReference>
<dbReference type="GeneID" id="11294612"/>
<proteinExistence type="predicted"/>
<evidence type="ECO:0000313" key="2">
    <source>
        <dbReference type="Proteomes" id="UP000005879"/>
    </source>
</evidence>
<gene>
    <name evidence="1" type="ORF">clP1_007</name>
</gene>
<dbReference type="InterPro" id="IPR006528">
    <property type="entry name" value="Phage_head_morphogenesis_dom"/>
</dbReference>
<evidence type="ECO:0008006" key="3">
    <source>
        <dbReference type="Google" id="ProtNLM"/>
    </source>
</evidence>
<dbReference type="NCBIfam" id="TIGR01641">
    <property type="entry name" value="phageSPP1_gp7"/>
    <property type="match status" value="1"/>
</dbReference>